<organism evidence="1 2">
    <name type="scientific">Ficus carica</name>
    <name type="common">Common fig</name>
    <dbReference type="NCBI Taxonomy" id="3494"/>
    <lineage>
        <taxon>Eukaryota</taxon>
        <taxon>Viridiplantae</taxon>
        <taxon>Streptophyta</taxon>
        <taxon>Embryophyta</taxon>
        <taxon>Tracheophyta</taxon>
        <taxon>Spermatophyta</taxon>
        <taxon>Magnoliopsida</taxon>
        <taxon>eudicotyledons</taxon>
        <taxon>Gunneridae</taxon>
        <taxon>Pentapetalae</taxon>
        <taxon>rosids</taxon>
        <taxon>fabids</taxon>
        <taxon>Rosales</taxon>
        <taxon>Moraceae</taxon>
        <taxon>Ficeae</taxon>
        <taxon>Ficus</taxon>
    </lineage>
</organism>
<reference evidence="1" key="1">
    <citation type="submission" date="2023-07" db="EMBL/GenBank/DDBJ databases">
        <title>draft genome sequence of fig (Ficus carica).</title>
        <authorList>
            <person name="Takahashi T."/>
            <person name="Nishimura K."/>
        </authorList>
    </citation>
    <scope>NUCLEOTIDE SEQUENCE</scope>
</reference>
<dbReference type="EMBL" id="BTGU01000230">
    <property type="protein sequence ID" value="GMN65387.1"/>
    <property type="molecule type" value="Genomic_DNA"/>
</dbReference>
<evidence type="ECO:0000313" key="1">
    <source>
        <dbReference type="EMBL" id="GMN65387.1"/>
    </source>
</evidence>
<proteinExistence type="predicted"/>
<sequence length="164" mass="18986">MELVTRIGCIRSLVASRAAVGRKPTFKDFQARFRWTPTSISSASCTIVFLMPRETKPKNVRSNHCRKISDLPPPPIRFLCLFGQTEDHLMKSTPEMGRLVKIYAMVPIYPFCRRSQRQSMPVNGGQTSQLFDPVRRFKKIAFPAYFRRSEYFRDIGFTRRSSEG</sequence>
<dbReference type="AlphaFoldDB" id="A0AA88DZY1"/>
<evidence type="ECO:0000313" key="2">
    <source>
        <dbReference type="Proteomes" id="UP001187192"/>
    </source>
</evidence>
<protein>
    <submittedName>
        <fullName evidence="1">Uncharacterized protein</fullName>
    </submittedName>
</protein>
<comment type="caution">
    <text evidence="1">The sequence shown here is derived from an EMBL/GenBank/DDBJ whole genome shotgun (WGS) entry which is preliminary data.</text>
</comment>
<gene>
    <name evidence="1" type="ORF">TIFTF001_034457</name>
</gene>
<dbReference type="Proteomes" id="UP001187192">
    <property type="component" value="Unassembled WGS sequence"/>
</dbReference>
<keyword evidence="2" id="KW-1185">Reference proteome</keyword>
<accession>A0AA88DZY1</accession>
<name>A0AA88DZY1_FICCA</name>